<organism evidence="10 11">
    <name type="scientific">Azotobacter bryophylli</name>
    <dbReference type="NCBI Taxonomy" id="1986537"/>
    <lineage>
        <taxon>Bacteria</taxon>
        <taxon>Pseudomonadati</taxon>
        <taxon>Pseudomonadota</taxon>
        <taxon>Gammaproteobacteria</taxon>
        <taxon>Pseudomonadales</taxon>
        <taxon>Pseudomonadaceae</taxon>
        <taxon>Azotobacter</taxon>
    </lineage>
</organism>
<keyword evidence="8" id="KW-0139">CF(1)</keyword>
<keyword evidence="4" id="KW-0813">Transport</keyword>
<keyword evidence="5" id="KW-0375">Hydrogen ion transport</keyword>
<dbReference type="Gene3D" id="1.10.287.80">
    <property type="entry name" value="ATP synthase, gamma subunit, helix hairpin domain"/>
    <property type="match status" value="1"/>
</dbReference>
<dbReference type="InterPro" id="IPR035968">
    <property type="entry name" value="ATP_synth_F1_ATPase_gsu"/>
</dbReference>
<name>A0ABV7AZI0_9GAMM</name>
<evidence type="ECO:0000256" key="7">
    <source>
        <dbReference type="ARBA" id="ARBA00023136"/>
    </source>
</evidence>
<comment type="similarity">
    <text evidence="3">Belongs to the ATPase gamma chain family.</text>
</comment>
<keyword evidence="6" id="KW-0406">Ion transport</keyword>
<dbReference type="Pfam" id="PF00231">
    <property type="entry name" value="ATP-synt"/>
    <property type="match status" value="1"/>
</dbReference>
<comment type="function">
    <text evidence="1">Produces ATP from ADP in the presence of a proton gradient across the membrane. The gamma chain is believed to be important in regulating ATPase activity and the flow of protons through the CF(0) complex.</text>
</comment>
<evidence type="ECO:0000256" key="9">
    <source>
        <dbReference type="ARBA" id="ARBA00023310"/>
    </source>
</evidence>
<comment type="caution">
    <text evidence="10">The sequence shown here is derived from an EMBL/GenBank/DDBJ whole genome shotgun (WGS) entry which is preliminary data.</text>
</comment>
<keyword evidence="11" id="KW-1185">Reference proteome</keyword>
<evidence type="ECO:0000313" key="11">
    <source>
        <dbReference type="Proteomes" id="UP001595457"/>
    </source>
</evidence>
<dbReference type="RefSeq" id="WP_377816632.1">
    <property type="nucleotide sequence ID" value="NZ_JBHRSJ010000035.1"/>
</dbReference>
<sequence length="281" mass="29860">MSGRLGEVAAHLGTTCELGVVVSAMRSIAAARSLEARQRLGGVRAYAATLGTAIGEALALLPEPQRPAGTGDGAGQRLVLALCAEQGFAGGYNERVLEVAAHELDGAAAGLLLVGERGEMTAAQRGLKPEWTAPMMVHLDEVQALAGSIAEALYARLDGGRLTRVTVVHMLPGEAGRQEVVARPLLPFDYSRFPVAQRSQPPLISLAPAQLIAGLAEEYVYAELCEALVLAFAAENEARMQAMVVAQGNIEQRRGELQAEYRRVRQDEITDEIIELSGARL</sequence>
<gene>
    <name evidence="10" type="ORF">ACFOJE_19755</name>
</gene>
<evidence type="ECO:0000256" key="5">
    <source>
        <dbReference type="ARBA" id="ARBA00022781"/>
    </source>
</evidence>
<evidence type="ECO:0000313" key="10">
    <source>
        <dbReference type="EMBL" id="MFC2974433.1"/>
    </source>
</evidence>
<protein>
    <submittedName>
        <fullName evidence="10">F0F1 ATP synthase subunit gamma</fullName>
    </submittedName>
</protein>
<proteinExistence type="inferred from homology"/>
<dbReference type="EMBL" id="JBHRSJ010000035">
    <property type="protein sequence ID" value="MFC2974433.1"/>
    <property type="molecule type" value="Genomic_DNA"/>
</dbReference>
<evidence type="ECO:0000256" key="4">
    <source>
        <dbReference type="ARBA" id="ARBA00022448"/>
    </source>
</evidence>
<keyword evidence="9" id="KW-0066">ATP synthesis</keyword>
<keyword evidence="7" id="KW-0472">Membrane</keyword>
<reference evidence="11" key="1">
    <citation type="journal article" date="2019" name="Int. J. Syst. Evol. Microbiol.">
        <title>The Global Catalogue of Microorganisms (GCM) 10K type strain sequencing project: providing services to taxonomists for standard genome sequencing and annotation.</title>
        <authorList>
            <consortium name="The Broad Institute Genomics Platform"/>
            <consortium name="The Broad Institute Genome Sequencing Center for Infectious Disease"/>
            <person name="Wu L."/>
            <person name="Ma J."/>
        </authorList>
    </citation>
    <scope>NUCLEOTIDE SEQUENCE [LARGE SCALE GENOMIC DNA]</scope>
    <source>
        <strain evidence="11">KCTC 62195</strain>
    </source>
</reference>
<evidence type="ECO:0000256" key="3">
    <source>
        <dbReference type="ARBA" id="ARBA00007681"/>
    </source>
</evidence>
<comment type="subcellular location">
    <subcellularLocation>
        <location evidence="2">Membrane</location>
        <topology evidence="2">Peripheral membrane protein</topology>
    </subcellularLocation>
</comment>
<dbReference type="Gene3D" id="3.40.1380.10">
    <property type="match status" value="1"/>
</dbReference>
<dbReference type="PRINTS" id="PR00126">
    <property type="entry name" value="ATPASEGAMMA"/>
</dbReference>
<dbReference type="Proteomes" id="UP001595457">
    <property type="component" value="Unassembled WGS sequence"/>
</dbReference>
<evidence type="ECO:0000256" key="2">
    <source>
        <dbReference type="ARBA" id="ARBA00004170"/>
    </source>
</evidence>
<dbReference type="SUPFAM" id="SSF52943">
    <property type="entry name" value="ATP synthase (F1-ATPase), gamma subunit"/>
    <property type="match status" value="1"/>
</dbReference>
<accession>A0ABV7AZI0</accession>
<evidence type="ECO:0000256" key="8">
    <source>
        <dbReference type="ARBA" id="ARBA00023196"/>
    </source>
</evidence>
<evidence type="ECO:0000256" key="6">
    <source>
        <dbReference type="ARBA" id="ARBA00023065"/>
    </source>
</evidence>
<dbReference type="InterPro" id="IPR000131">
    <property type="entry name" value="ATP_synth_F1_gsu"/>
</dbReference>
<evidence type="ECO:0000256" key="1">
    <source>
        <dbReference type="ARBA" id="ARBA00003456"/>
    </source>
</evidence>